<evidence type="ECO:0000313" key="2">
    <source>
        <dbReference type="EMBL" id="KFG38821.1"/>
    </source>
</evidence>
<gene>
    <name evidence="2" type="ORF">TGP89_240610</name>
</gene>
<organism evidence="2 3">
    <name type="scientific">Toxoplasma gondii p89</name>
    <dbReference type="NCBI Taxonomy" id="943119"/>
    <lineage>
        <taxon>Eukaryota</taxon>
        <taxon>Sar</taxon>
        <taxon>Alveolata</taxon>
        <taxon>Apicomplexa</taxon>
        <taxon>Conoidasida</taxon>
        <taxon>Coccidia</taxon>
        <taxon>Eucoccidiorida</taxon>
        <taxon>Eimeriorina</taxon>
        <taxon>Sarcocystidae</taxon>
        <taxon>Toxoplasma</taxon>
    </lineage>
</organism>
<comment type="caution">
    <text evidence="2">The sequence shown here is derived from an EMBL/GenBank/DDBJ whole genome shotgun (WGS) entry which is preliminary data.</text>
</comment>
<dbReference type="VEuPathDB" id="ToxoDB:TGP89_240610"/>
<protein>
    <submittedName>
        <fullName evidence="2">Uncharacterized protein</fullName>
    </submittedName>
</protein>
<name>A0A086K353_TOXGO</name>
<feature type="chain" id="PRO_5001808714" evidence="1">
    <location>
        <begin position="22"/>
        <end position="270"/>
    </location>
</feature>
<feature type="signal peptide" evidence="1">
    <location>
        <begin position="1"/>
        <end position="21"/>
    </location>
</feature>
<sequence length="270" mass="28972">MKLTTVTGLCLLFAWAPPVSAVVAPTVQSGMTVSVLRVGSADGQPSQIIVGSEETYYAIGMDSSGRFVVESSRSPLLEVDSEDNMTVTATNFAASSLDLRGDLHVNGVKQFRIAAREDLSSGEATGWDNTASRDIVSKCAGITMLGGFGKFARGEVTKKFGRLPPHTELRVKATFHFIDAWAGETGFMRLDIGEHGQLTHVWAERHSQDMEQEAVNVCGGAVGEGKFAAPIDVAVLHSQEYVTVGLGSTIQEDDPFDQSWGVSGIEIYIR</sequence>
<dbReference type="OrthoDB" id="397220at2759"/>
<accession>A0A086K353</accession>
<dbReference type="PANTHER" id="PTHR39767">
    <property type="entry name" value="CALCIUM/CALMODULIN-BINDING MEMBRANE PROTEIN PCM4-RELATED"/>
    <property type="match status" value="1"/>
</dbReference>
<reference evidence="2 3" key="1">
    <citation type="submission" date="2014-03" db="EMBL/GenBank/DDBJ databases">
        <authorList>
            <person name="Sibley D."/>
            <person name="Venepally P."/>
            <person name="Karamycheva S."/>
            <person name="Hadjithomas M."/>
            <person name="Khan A."/>
            <person name="Brunk B."/>
            <person name="Roos D."/>
            <person name="Caler E."/>
            <person name="Lorenzi H."/>
        </authorList>
    </citation>
    <scope>NUCLEOTIDE SEQUENCE [LARGE SCALE GENOMIC DNA]</scope>
    <source>
        <strain evidence="3">p89</strain>
    </source>
</reference>
<keyword evidence="1" id="KW-0732">Signal</keyword>
<proteinExistence type="predicted"/>
<evidence type="ECO:0000313" key="3">
    <source>
        <dbReference type="Proteomes" id="UP000028828"/>
    </source>
</evidence>
<dbReference type="AlphaFoldDB" id="A0A086K353"/>
<dbReference type="EMBL" id="AEYI02001323">
    <property type="protein sequence ID" value="KFG38821.1"/>
    <property type="molecule type" value="Genomic_DNA"/>
</dbReference>
<dbReference type="PANTHER" id="PTHR39767:SF2">
    <property type="entry name" value="CHROMOSOME UNDETERMINED SCAFFOLD_1, WHOLE GENOME SHOTGUN SEQUENCE"/>
    <property type="match status" value="1"/>
</dbReference>
<evidence type="ECO:0000256" key="1">
    <source>
        <dbReference type="SAM" id="SignalP"/>
    </source>
</evidence>
<dbReference type="Proteomes" id="UP000028828">
    <property type="component" value="Unassembled WGS sequence"/>
</dbReference>